<feature type="compositionally biased region" description="Polar residues" evidence="1">
    <location>
        <begin position="224"/>
        <end position="239"/>
    </location>
</feature>
<feature type="transmembrane region" description="Helical" evidence="2">
    <location>
        <begin position="85"/>
        <end position="106"/>
    </location>
</feature>
<keyword evidence="2" id="KW-0812">Transmembrane</keyword>
<evidence type="ECO:0000256" key="2">
    <source>
        <dbReference type="SAM" id="Phobius"/>
    </source>
</evidence>
<reference evidence="3 4" key="1">
    <citation type="journal article" date="2013" name="BMC Genomics">
        <title>The genome and transcriptome of the pine saprophyte Ophiostoma piceae, and a comparison with the bark beetle-associated pine pathogen Grosmannia clavigera.</title>
        <authorList>
            <person name="Haridas S."/>
            <person name="Wang Y."/>
            <person name="Lim L."/>
            <person name="Massoumi Alamouti S."/>
            <person name="Jackman S."/>
            <person name="Docking R."/>
            <person name="Robertson G."/>
            <person name="Birol I."/>
            <person name="Bohlmann J."/>
            <person name="Breuil C."/>
        </authorList>
    </citation>
    <scope>NUCLEOTIDE SEQUENCE [LARGE SCALE GENOMIC DNA]</scope>
    <source>
        <strain evidence="3 4">UAMH 11346</strain>
    </source>
</reference>
<proteinExistence type="predicted"/>
<dbReference type="HOGENOM" id="CLU_1090304_0_0_1"/>
<sequence>MNGHVDTNHSYTKRPDNNFDGHDVYHSRCDLASNDDRLQNRVVSSAIDNSNSPKPTCSTSAAIPSPTSQPSRSNDSSLGLSTSQITGIVFGVVGATLVLVLAVVLLRRWVQRRGAAKEIVAAASLNLYVTPPGTPPLFQPPGTTYASPWSALPATAAVMPASAWSTTSDEGAHQQDTRVGSISPDMRQQYLRYQRYIDEGTGVESDADEVAAAVARELELPLQSGLSTRRVSQVPSSTALGELMSGSEAEDGQDN</sequence>
<dbReference type="AlphaFoldDB" id="S3C5V0"/>
<gene>
    <name evidence="3" type="ORF">F503_07857</name>
</gene>
<dbReference type="VEuPathDB" id="FungiDB:F503_07857"/>
<keyword evidence="2" id="KW-0472">Membrane</keyword>
<evidence type="ECO:0000256" key="1">
    <source>
        <dbReference type="SAM" id="MobiDB-lite"/>
    </source>
</evidence>
<feature type="region of interest" description="Disordered" evidence="1">
    <location>
        <begin position="45"/>
        <end position="78"/>
    </location>
</feature>
<dbReference type="EMBL" id="KE148151">
    <property type="protein sequence ID" value="EPE07206.1"/>
    <property type="molecule type" value="Genomic_DNA"/>
</dbReference>
<name>S3C5V0_OPHP1</name>
<keyword evidence="4" id="KW-1185">Reference proteome</keyword>
<evidence type="ECO:0000313" key="4">
    <source>
        <dbReference type="Proteomes" id="UP000016923"/>
    </source>
</evidence>
<keyword evidence="2" id="KW-1133">Transmembrane helix</keyword>
<protein>
    <submittedName>
        <fullName evidence="3">Uncharacterized protein</fullName>
    </submittedName>
</protein>
<dbReference type="Proteomes" id="UP000016923">
    <property type="component" value="Unassembled WGS sequence"/>
</dbReference>
<evidence type="ECO:0000313" key="3">
    <source>
        <dbReference type="EMBL" id="EPE07206.1"/>
    </source>
</evidence>
<organism evidence="3 4">
    <name type="scientific">Ophiostoma piceae (strain UAMH 11346)</name>
    <name type="common">Sap stain fungus</name>
    <dbReference type="NCBI Taxonomy" id="1262450"/>
    <lineage>
        <taxon>Eukaryota</taxon>
        <taxon>Fungi</taxon>
        <taxon>Dikarya</taxon>
        <taxon>Ascomycota</taxon>
        <taxon>Pezizomycotina</taxon>
        <taxon>Sordariomycetes</taxon>
        <taxon>Sordariomycetidae</taxon>
        <taxon>Ophiostomatales</taxon>
        <taxon>Ophiostomataceae</taxon>
        <taxon>Ophiostoma</taxon>
    </lineage>
</organism>
<feature type="region of interest" description="Disordered" evidence="1">
    <location>
        <begin position="222"/>
        <end position="255"/>
    </location>
</feature>
<accession>S3C5V0</accession>
<dbReference type="STRING" id="1262450.S3C5V0"/>
<dbReference type="eggNOG" id="ENOG502RX4C">
    <property type="taxonomic scope" value="Eukaryota"/>
</dbReference>